<dbReference type="GO" id="GO:0008270">
    <property type="term" value="F:zinc ion binding"/>
    <property type="evidence" value="ECO:0007669"/>
    <property type="project" value="UniProtKB-KW"/>
</dbReference>
<dbReference type="PANTHER" id="PTHR30313:SF2">
    <property type="entry name" value="DNA PRIMASE"/>
    <property type="match status" value="1"/>
</dbReference>
<keyword evidence="6" id="KW-1185">Reference proteome</keyword>
<protein>
    <submittedName>
        <fullName evidence="5">CHC2 zinc finger domain-containing protein</fullName>
    </submittedName>
</protein>
<dbReference type="Proteomes" id="UP001307168">
    <property type="component" value="Unassembled WGS sequence"/>
</dbReference>
<dbReference type="Gene3D" id="3.40.1360.10">
    <property type="match status" value="1"/>
</dbReference>
<dbReference type="GO" id="GO:0006269">
    <property type="term" value="P:DNA replication, synthesis of primer"/>
    <property type="evidence" value="ECO:0007669"/>
    <property type="project" value="TreeGrafter"/>
</dbReference>
<reference evidence="5 6" key="1">
    <citation type="submission" date="2023-03" db="EMBL/GenBank/DDBJ databases">
        <title>Bacillus Genome Sequencing.</title>
        <authorList>
            <person name="Dunlap C."/>
        </authorList>
    </citation>
    <scope>NUCLEOTIDE SEQUENCE [LARGE SCALE GENOMIC DNA]</scope>
    <source>
        <strain evidence="5 6">B-41290</strain>
    </source>
</reference>
<evidence type="ECO:0000313" key="6">
    <source>
        <dbReference type="Proteomes" id="UP001307168"/>
    </source>
</evidence>
<evidence type="ECO:0000256" key="2">
    <source>
        <dbReference type="ARBA" id="ARBA00022771"/>
    </source>
</evidence>
<keyword evidence="1" id="KW-0479">Metal-binding</keyword>
<accession>A0AAW9NGV4</accession>
<comment type="caution">
    <text evidence="5">The sequence shown here is derived from an EMBL/GenBank/DDBJ whole genome shotgun (WGS) entry which is preliminary data.</text>
</comment>
<evidence type="ECO:0000256" key="1">
    <source>
        <dbReference type="ARBA" id="ARBA00022723"/>
    </source>
</evidence>
<dbReference type="Gene3D" id="3.90.580.10">
    <property type="entry name" value="Zinc finger, CHC2-type domain"/>
    <property type="match status" value="1"/>
</dbReference>
<dbReference type="GO" id="GO:0005737">
    <property type="term" value="C:cytoplasm"/>
    <property type="evidence" value="ECO:0007669"/>
    <property type="project" value="TreeGrafter"/>
</dbReference>
<dbReference type="InterPro" id="IPR036977">
    <property type="entry name" value="DNA_primase_Znf_CHC2"/>
</dbReference>
<feature type="domain" description="Zinc finger CHC2-type" evidence="4">
    <location>
        <begin position="40"/>
        <end position="91"/>
    </location>
</feature>
<keyword evidence="2" id="KW-0863">Zinc-finger</keyword>
<sequence>MSSLLSAFYLDVPDLLDDLSYEWSLRDESKYNPHAFSKSKSTGEHRMFCCPIHAETNPSCGIMVDYPYGWNCFGCGASGNLYSLVATALGLKGEFQAQHYIMKNYLNVSVQKRKPIDLESILDGNELDRKRSLFEEDVKKFTSKRHTYIQRRGFSDHTLTRYEVGYDEENRAITFPVRTSKGLIRFIKKRFVDKKGFLNESGIDKKDIVYGLYYIQQAPRPISEMYLNESETDTLACYEARLPAGAILGRLLFKEQVKELVKAGIKTINLFFDNDKAGVQATIDAYQKLSNMSAIRINVVIYPEGHWGIDGTEEKLFKDANDLLLQGKMESIKLVPFSDFLSQLDKKALEIDELDWVFI</sequence>
<evidence type="ECO:0000256" key="3">
    <source>
        <dbReference type="ARBA" id="ARBA00022833"/>
    </source>
</evidence>
<gene>
    <name evidence="5" type="ORF">P4706_28465</name>
</gene>
<dbReference type="PANTHER" id="PTHR30313">
    <property type="entry name" value="DNA PRIMASE"/>
    <property type="match status" value="1"/>
</dbReference>
<dbReference type="RefSeq" id="WP_367408468.1">
    <property type="nucleotide sequence ID" value="NZ_JARNBH010000042.1"/>
</dbReference>
<dbReference type="GO" id="GO:0003677">
    <property type="term" value="F:DNA binding"/>
    <property type="evidence" value="ECO:0007669"/>
    <property type="project" value="InterPro"/>
</dbReference>
<dbReference type="Pfam" id="PF01807">
    <property type="entry name" value="Zn_ribbon_DnaG"/>
    <property type="match status" value="1"/>
</dbReference>
<organism evidence="5 6">
    <name type="scientific">Peribacillus castrilensis</name>
    <dbReference type="NCBI Taxonomy" id="2897690"/>
    <lineage>
        <taxon>Bacteria</taxon>
        <taxon>Bacillati</taxon>
        <taxon>Bacillota</taxon>
        <taxon>Bacilli</taxon>
        <taxon>Bacillales</taxon>
        <taxon>Bacillaceae</taxon>
        <taxon>Peribacillus</taxon>
    </lineage>
</organism>
<proteinExistence type="predicted"/>
<name>A0AAW9NGV4_9BACI</name>
<dbReference type="InterPro" id="IPR002694">
    <property type="entry name" value="Znf_CHC2"/>
</dbReference>
<dbReference type="GO" id="GO:0003899">
    <property type="term" value="F:DNA-directed RNA polymerase activity"/>
    <property type="evidence" value="ECO:0007669"/>
    <property type="project" value="InterPro"/>
</dbReference>
<evidence type="ECO:0000259" key="4">
    <source>
        <dbReference type="Pfam" id="PF01807"/>
    </source>
</evidence>
<dbReference type="EMBL" id="JARNBH010000042">
    <property type="protein sequence ID" value="MEC0276929.1"/>
    <property type="molecule type" value="Genomic_DNA"/>
</dbReference>
<dbReference type="AlphaFoldDB" id="A0AAW9NGV4"/>
<keyword evidence="3" id="KW-0862">Zinc</keyword>
<dbReference type="Pfam" id="PF13155">
    <property type="entry name" value="Toprim_2"/>
    <property type="match status" value="1"/>
</dbReference>
<dbReference type="InterPro" id="IPR050219">
    <property type="entry name" value="DnaG_primase"/>
</dbReference>
<dbReference type="SUPFAM" id="SSF57783">
    <property type="entry name" value="Zinc beta-ribbon"/>
    <property type="match status" value="1"/>
</dbReference>
<dbReference type="SUPFAM" id="SSF56731">
    <property type="entry name" value="DNA primase core"/>
    <property type="match status" value="1"/>
</dbReference>
<evidence type="ECO:0000313" key="5">
    <source>
        <dbReference type="EMBL" id="MEC0276929.1"/>
    </source>
</evidence>